<organism evidence="4 5">
    <name type="scientific">Lottia gigantea</name>
    <name type="common">Giant owl limpet</name>
    <dbReference type="NCBI Taxonomy" id="225164"/>
    <lineage>
        <taxon>Eukaryota</taxon>
        <taxon>Metazoa</taxon>
        <taxon>Spiralia</taxon>
        <taxon>Lophotrochozoa</taxon>
        <taxon>Mollusca</taxon>
        <taxon>Gastropoda</taxon>
        <taxon>Patellogastropoda</taxon>
        <taxon>Lottioidea</taxon>
        <taxon>Lottiidae</taxon>
        <taxon>Lottia</taxon>
    </lineage>
</organism>
<evidence type="ECO:0000259" key="3">
    <source>
        <dbReference type="PROSITE" id="PS50222"/>
    </source>
</evidence>
<dbReference type="GeneID" id="20233408"/>
<dbReference type="PANTHER" id="PTHR23048">
    <property type="entry name" value="MYOSIN LIGHT CHAIN 1, 3"/>
    <property type="match status" value="1"/>
</dbReference>
<gene>
    <name evidence="4" type="ORF">LOTGIDRAFT_133270</name>
</gene>
<dbReference type="KEGG" id="lgi:LOTGIDRAFT_133270"/>
<evidence type="ECO:0000313" key="5">
    <source>
        <dbReference type="Proteomes" id="UP000030746"/>
    </source>
</evidence>
<dbReference type="STRING" id="225164.V3ZH60"/>
<dbReference type="InterPro" id="IPR011992">
    <property type="entry name" value="EF-hand-dom_pair"/>
</dbReference>
<evidence type="ECO:0000313" key="4">
    <source>
        <dbReference type="EMBL" id="ESO83502.1"/>
    </source>
</evidence>
<dbReference type="FunFam" id="1.10.238.10:FF:000527">
    <property type="entry name" value="Calmodulin-3"/>
    <property type="match status" value="1"/>
</dbReference>
<dbReference type="Gene3D" id="1.10.238.10">
    <property type="entry name" value="EF-hand"/>
    <property type="match status" value="2"/>
</dbReference>
<dbReference type="PROSITE" id="PS50222">
    <property type="entry name" value="EF_HAND_2"/>
    <property type="match status" value="2"/>
</dbReference>
<reference evidence="4 5" key="1">
    <citation type="journal article" date="2013" name="Nature">
        <title>Insights into bilaterian evolution from three spiralian genomes.</title>
        <authorList>
            <person name="Simakov O."/>
            <person name="Marletaz F."/>
            <person name="Cho S.J."/>
            <person name="Edsinger-Gonzales E."/>
            <person name="Havlak P."/>
            <person name="Hellsten U."/>
            <person name="Kuo D.H."/>
            <person name="Larsson T."/>
            <person name="Lv J."/>
            <person name="Arendt D."/>
            <person name="Savage R."/>
            <person name="Osoegawa K."/>
            <person name="de Jong P."/>
            <person name="Grimwood J."/>
            <person name="Chapman J.A."/>
            <person name="Shapiro H."/>
            <person name="Aerts A."/>
            <person name="Otillar R.P."/>
            <person name="Terry A.Y."/>
            <person name="Boore J.L."/>
            <person name="Grigoriev I.V."/>
            <person name="Lindberg D.R."/>
            <person name="Seaver E.C."/>
            <person name="Weisblat D.A."/>
            <person name="Putnam N.H."/>
            <person name="Rokhsar D.S."/>
        </authorList>
    </citation>
    <scope>NUCLEOTIDE SEQUENCE [LARGE SCALE GENOMIC DNA]</scope>
</reference>
<dbReference type="CTD" id="20233408"/>
<dbReference type="OrthoDB" id="26525at2759"/>
<dbReference type="InterPro" id="IPR018247">
    <property type="entry name" value="EF_Hand_1_Ca_BS"/>
</dbReference>
<proteinExistence type="predicted"/>
<dbReference type="Pfam" id="PF13499">
    <property type="entry name" value="EF-hand_7"/>
    <property type="match status" value="2"/>
</dbReference>
<dbReference type="CDD" id="cd00051">
    <property type="entry name" value="EFh"/>
    <property type="match status" value="1"/>
</dbReference>
<feature type="domain" description="EF-hand" evidence="3">
    <location>
        <begin position="1"/>
        <end position="34"/>
    </location>
</feature>
<dbReference type="GO" id="GO:0016460">
    <property type="term" value="C:myosin II complex"/>
    <property type="evidence" value="ECO:0007669"/>
    <property type="project" value="TreeGrafter"/>
</dbReference>
<dbReference type="RefSeq" id="XP_009065760.1">
    <property type="nucleotide sequence ID" value="XM_009067512.1"/>
</dbReference>
<dbReference type="EMBL" id="KB203660">
    <property type="protein sequence ID" value="ESO83502.1"/>
    <property type="molecule type" value="Genomic_DNA"/>
</dbReference>
<keyword evidence="2" id="KW-0106">Calcium</keyword>
<feature type="domain" description="EF-hand" evidence="3">
    <location>
        <begin position="71"/>
        <end position="106"/>
    </location>
</feature>
<dbReference type="AlphaFoldDB" id="V3ZH60"/>
<dbReference type="PANTHER" id="PTHR23048:SF0">
    <property type="entry name" value="CALMODULIN LIKE 3"/>
    <property type="match status" value="1"/>
</dbReference>
<dbReference type="InterPro" id="IPR002048">
    <property type="entry name" value="EF_hand_dom"/>
</dbReference>
<keyword evidence="1" id="KW-0677">Repeat</keyword>
<dbReference type="PROSITE" id="PS00018">
    <property type="entry name" value="EF_HAND_1"/>
    <property type="match status" value="1"/>
</dbReference>
<dbReference type="SUPFAM" id="SSF47473">
    <property type="entry name" value="EF-hand"/>
    <property type="match status" value="1"/>
</dbReference>
<protein>
    <recommendedName>
        <fullName evidence="3">EF-hand domain-containing protein</fullName>
    </recommendedName>
</protein>
<evidence type="ECO:0000256" key="2">
    <source>
        <dbReference type="ARBA" id="ARBA00022837"/>
    </source>
</evidence>
<feature type="non-terminal residue" evidence="4">
    <location>
        <position position="1"/>
    </location>
</feature>
<evidence type="ECO:0000256" key="1">
    <source>
        <dbReference type="ARBA" id="ARBA00022737"/>
    </source>
</evidence>
<dbReference type="GO" id="GO:0005509">
    <property type="term" value="F:calcium ion binding"/>
    <property type="evidence" value="ECO:0007669"/>
    <property type="project" value="InterPro"/>
</dbReference>
<accession>V3ZH60</accession>
<keyword evidence="5" id="KW-1185">Reference proteome</keyword>
<dbReference type="InterPro" id="IPR050230">
    <property type="entry name" value="CALM/Myosin/TropC-like"/>
</dbReference>
<name>V3ZH60_LOTGI</name>
<sequence>FAEFQEAFSLFDRDGDGMVTTIELGTVIRSLGGTITDAELSHMVKDVEEKNGLIDFPEFLTYMAKTLSHQESPETVMEAFAVFDKDGQGFISAMELRHVMTHLGERLTDEEVDEMIREADIDGVGRINYRGELHLGIPGESHQRNSGNLMAPILFMYFLL</sequence>
<dbReference type="Proteomes" id="UP000030746">
    <property type="component" value="Unassembled WGS sequence"/>
</dbReference>
<dbReference type="SMART" id="SM00054">
    <property type="entry name" value="EFh"/>
    <property type="match status" value="4"/>
</dbReference>
<dbReference type="HOGENOM" id="CLU_061288_2_0_1"/>